<sequence length="146" mass="15884">MEPRPGNSKPRLSANNSRALDLPGNRGSPLLIKQTEVEGEDEKGTKKELILMGDLASDDPQRNEDMVMQKNISSSSPSHPIIRFSTNSLGSHSQTSLVSAARSPQHRDPPQQPGLSDSMSLLPPGFRHRCSKIPRKGKKEGGTAKH</sequence>
<accession>A0A5A9P2A5</accession>
<keyword evidence="3" id="KW-1185">Reference proteome</keyword>
<comment type="caution">
    <text evidence="2">The sequence shown here is derived from an EMBL/GenBank/DDBJ whole genome shotgun (WGS) entry which is preliminary data.</text>
</comment>
<dbReference type="AlphaFoldDB" id="A0A5A9P2A5"/>
<evidence type="ECO:0000313" key="3">
    <source>
        <dbReference type="Proteomes" id="UP000324632"/>
    </source>
</evidence>
<feature type="compositionally biased region" description="Basic residues" evidence="1">
    <location>
        <begin position="126"/>
        <end position="138"/>
    </location>
</feature>
<evidence type="ECO:0000313" key="2">
    <source>
        <dbReference type="EMBL" id="KAA0716013.1"/>
    </source>
</evidence>
<reference evidence="2 3" key="1">
    <citation type="journal article" date="2019" name="Mol. Ecol. Resour.">
        <title>Chromosome-level genome assembly of Triplophysa tibetana, a fish adapted to the harsh high-altitude environment of the Tibetan Plateau.</title>
        <authorList>
            <person name="Yang X."/>
            <person name="Liu H."/>
            <person name="Ma Z."/>
            <person name="Zou Y."/>
            <person name="Zou M."/>
            <person name="Mao Y."/>
            <person name="Li X."/>
            <person name="Wang H."/>
            <person name="Chen T."/>
            <person name="Wang W."/>
            <person name="Yang R."/>
        </authorList>
    </citation>
    <scope>NUCLEOTIDE SEQUENCE [LARGE SCALE GENOMIC DNA]</scope>
    <source>
        <strain evidence="2">TTIB1903HZAU</strain>
        <tissue evidence="2">Muscle</tissue>
    </source>
</reference>
<dbReference type="EMBL" id="SOYY01000010">
    <property type="protein sequence ID" value="KAA0716013.1"/>
    <property type="molecule type" value="Genomic_DNA"/>
</dbReference>
<proteinExistence type="predicted"/>
<feature type="compositionally biased region" description="Polar residues" evidence="1">
    <location>
        <begin position="84"/>
        <end position="98"/>
    </location>
</feature>
<name>A0A5A9P2A5_9TELE</name>
<gene>
    <name evidence="2" type="ORF">E1301_Tti012903</name>
</gene>
<dbReference type="Proteomes" id="UP000324632">
    <property type="component" value="Chromosome 10"/>
</dbReference>
<feature type="region of interest" description="Disordered" evidence="1">
    <location>
        <begin position="1"/>
        <end position="146"/>
    </location>
</feature>
<feature type="compositionally biased region" description="Low complexity" evidence="1">
    <location>
        <begin position="72"/>
        <end position="82"/>
    </location>
</feature>
<organism evidence="2 3">
    <name type="scientific">Triplophysa tibetana</name>
    <dbReference type="NCBI Taxonomy" id="1572043"/>
    <lineage>
        <taxon>Eukaryota</taxon>
        <taxon>Metazoa</taxon>
        <taxon>Chordata</taxon>
        <taxon>Craniata</taxon>
        <taxon>Vertebrata</taxon>
        <taxon>Euteleostomi</taxon>
        <taxon>Actinopterygii</taxon>
        <taxon>Neopterygii</taxon>
        <taxon>Teleostei</taxon>
        <taxon>Ostariophysi</taxon>
        <taxon>Cypriniformes</taxon>
        <taxon>Nemacheilidae</taxon>
        <taxon>Triplophysa</taxon>
    </lineage>
</organism>
<protein>
    <submittedName>
        <fullName evidence="2">Uncharacterized protein</fullName>
    </submittedName>
</protein>
<evidence type="ECO:0000256" key="1">
    <source>
        <dbReference type="SAM" id="MobiDB-lite"/>
    </source>
</evidence>